<proteinExistence type="predicted"/>
<evidence type="ECO:0000256" key="2">
    <source>
        <dbReference type="ARBA" id="ARBA00023163"/>
    </source>
</evidence>
<organism evidence="4 5">
    <name type="scientific">Candidatus Enterococcus testudinis</name>
    <dbReference type="NCBI Taxonomy" id="1834191"/>
    <lineage>
        <taxon>Bacteria</taxon>
        <taxon>Bacillati</taxon>
        <taxon>Bacillota</taxon>
        <taxon>Bacilli</taxon>
        <taxon>Lactobacillales</taxon>
        <taxon>Enterococcaceae</taxon>
        <taxon>Enterococcus</taxon>
    </lineage>
</organism>
<dbReference type="InterPro" id="IPR050661">
    <property type="entry name" value="BglG_antiterminators"/>
</dbReference>
<dbReference type="Pfam" id="PF05043">
    <property type="entry name" value="Mga"/>
    <property type="match status" value="1"/>
</dbReference>
<reference evidence="4 5" key="1">
    <citation type="submission" date="2017-05" db="EMBL/GenBank/DDBJ databases">
        <title>The Genome Sequence of Enterococcus sp. 8G7_MSG3316.</title>
        <authorList>
            <consortium name="The Broad Institute Genomics Platform"/>
            <consortium name="The Broad Institute Genomic Center for Infectious Diseases"/>
            <person name="Earl A."/>
            <person name="Manson A."/>
            <person name="Schwartman J."/>
            <person name="Gilmore M."/>
            <person name="Abouelleil A."/>
            <person name="Cao P."/>
            <person name="Chapman S."/>
            <person name="Cusick C."/>
            <person name="Shea T."/>
            <person name="Young S."/>
            <person name="Neafsey D."/>
            <person name="Nusbaum C."/>
            <person name="Birren B."/>
        </authorList>
    </citation>
    <scope>NUCLEOTIDE SEQUENCE [LARGE SCALE GENOMIC DNA]</scope>
    <source>
        <strain evidence="4 5">8G7_MSG3316</strain>
    </source>
</reference>
<sequence>MHTRVKKDLLLLLNNHHDFVPTQLLVAQIGYANQYVVKKALNELFEEIRDTFDPNELSLKINKHRGVHLYSRDGNLYDALNMIISKDMGYLILITMLHKRNVPTSELCDSLFISESSLRRRIKEINQQMSFYDLRITFSKTIRLQGPEHQIRILAFSLIFYIHRSLAGLPFSVEMEKYHTLAQQVSQQLHLQTNSHQQTILSMLLFVSDPAICAGVHVVLPVQQQLYYQDLMIPDKPTFLEHWQLDDWSFLFVAVLSADWVGFDLDLDLPKTINGVNTSASQDWLHSFETVFGDIETDRNRGIAQINRQLLANLFFRLDDALFDLFHFYDSQNIQQLYPAYTKTFDGAWTSFVAQHPEFDTRYARQTNLFLCVYLFPIQKVLPEIRVYNHSHLTVTTNHYVEERIKGRFFDRCKIRFTQRIEEADLIIGTHKINASTNHQQRIVMIDTALSACDLSRIEQAIEGLIYAKVE</sequence>
<dbReference type="Gene3D" id="1.10.10.10">
    <property type="entry name" value="Winged helix-like DNA-binding domain superfamily/Winged helix DNA-binding domain"/>
    <property type="match status" value="1"/>
</dbReference>
<keyword evidence="1" id="KW-0805">Transcription regulation</keyword>
<evidence type="ECO:0000256" key="1">
    <source>
        <dbReference type="ARBA" id="ARBA00023015"/>
    </source>
</evidence>
<evidence type="ECO:0000313" key="5">
    <source>
        <dbReference type="Proteomes" id="UP000195043"/>
    </source>
</evidence>
<feature type="domain" description="Mga helix-turn-helix" evidence="3">
    <location>
        <begin position="79"/>
        <end position="157"/>
    </location>
</feature>
<dbReference type="STRING" id="1834191.A5886_000903"/>
<dbReference type="EMBL" id="NGKU01000001">
    <property type="protein sequence ID" value="OTN75827.1"/>
    <property type="molecule type" value="Genomic_DNA"/>
</dbReference>
<accession>A0A242A457</accession>
<comment type="caution">
    <text evidence="4">The sequence shown here is derived from an EMBL/GenBank/DDBJ whole genome shotgun (WGS) entry which is preliminary data.</text>
</comment>
<dbReference type="AlphaFoldDB" id="A0A242A457"/>
<dbReference type="RefSeq" id="WP_218776627.1">
    <property type="nucleotide sequence ID" value="NZ_NGKU01000001.1"/>
</dbReference>
<dbReference type="InterPro" id="IPR007737">
    <property type="entry name" value="Mga_HTH"/>
</dbReference>
<dbReference type="PANTHER" id="PTHR30185:SF18">
    <property type="entry name" value="TRANSCRIPTIONAL REGULATOR MTLR"/>
    <property type="match status" value="1"/>
</dbReference>
<evidence type="ECO:0000313" key="4">
    <source>
        <dbReference type="EMBL" id="OTN75827.1"/>
    </source>
</evidence>
<evidence type="ECO:0000259" key="3">
    <source>
        <dbReference type="Pfam" id="PF05043"/>
    </source>
</evidence>
<name>A0A242A457_9ENTE</name>
<keyword evidence="2" id="KW-0804">Transcription</keyword>
<dbReference type="InterPro" id="IPR036388">
    <property type="entry name" value="WH-like_DNA-bd_sf"/>
</dbReference>
<keyword evidence="5" id="KW-1185">Reference proteome</keyword>
<gene>
    <name evidence="4" type="ORF">A5886_000903</name>
</gene>
<dbReference type="PANTHER" id="PTHR30185">
    <property type="entry name" value="CRYPTIC BETA-GLUCOSIDE BGL OPERON ANTITERMINATOR"/>
    <property type="match status" value="1"/>
</dbReference>
<dbReference type="Proteomes" id="UP000195043">
    <property type="component" value="Unassembled WGS sequence"/>
</dbReference>
<protein>
    <recommendedName>
        <fullName evidence="3">Mga helix-turn-helix domain-containing protein</fullName>
    </recommendedName>
</protein>